<feature type="region of interest" description="Disordered" evidence="2">
    <location>
        <begin position="97"/>
        <end position="169"/>
    </location>
</feature>
<evidence type="ECO:0000313" key="4">
    <source>
        <dbReference type="EMBL" id="CAF2153432.1"/>
    </source>
</evidence>
<dbReference type="PANTHER" id="PTHR21301:SF10">
    <property type="entry name" value="REVERSE TRANSCRIPTASE DOMAIN-CONTAINING PROTEIN"/>
    <property type="match status" value="1"/>
</dbReference>
<comment type="caution">
    <text evidence="4">The sequence shown here is derived from an EMBL/GenBank/DDBJ whole genome shotgun (WGS) entry which is preliminary data.</text>
</comment>
<feature type="domain" description="Reverse transcriptase" evidence="3">
    <location>
        <begin position="722"/>
        <end position="972"/>
    </location>
</feature>
<evidence type="ECO:0000313" key="6">
    <source>
        <dbReference type="Proteomes" id="UP000663887"/>
    </source>
</evidence>
<dbReference type="EMBL" id="CAJNRG010014155">
    <property type="protein sequence ID" value="CAF2153432.1"/>
    <property type="molecule type" value="Genomic_DNA"/>
</dbReference>
<dbReference type="InterPro" id="IPR058912">
    <property type="entry name" value="HTH_animal"/>
</dbReference>
<keyword evidence="1" id="KW-0175">Coiled coil</keyword>
<evidence type="ECO:0000259" key="3">
    <source>
        <dbReference type="PROSITE" id="PS50878"/>
    </source>
</evidence>
<gene>
    <name evidence="5" type="ORF">UXM345_LOCUS26014</name>
    <name evidence="4" type="ORF">XDN619_LOCUS29035</name>
</gene>
<reference evidence="4" key="1">
    <citation type="submission" date="2021-02" db="EMBL/GenBank/DDBJ databases">
        <authorList>
            <person name="Nowell W R."/>
        </authorList>
    </citation>
    <scope>NUCLEOTIDE SEQUENCE</scope>
</reference>
<feature type="compositionally biased region" description="Basic and acidic residues" evidence="2">
    <location>
        <begin position="1092"/>
        <end position="1104"/>
    </location>
</feature>
<evidence type="ECO:0000256" key="2">
    <source>
        <dbReference type="SAM" id="MobiDB-lite"/>
    </source>
</evidence>
<evidence type="ECO:0000313" key="5">
    <source>
        <dbReference type="EMBL" id="CAF4166468.1"/>
    </source>
</evidence>
<sequence>MNINTNRNKETIQTPSQDAQGRWYELLSPTQILTGQQPITTSKTKKKQPCNRKLRRYQRKLRKQGLDDATIRMYTLANQLQEQDQAQDVDMGEIIPLNDTATLPGPYNPERTLTKRKRDASIIKSLSQLSMKEDSTKKKQRSSSKIQEQEQEQEQHVENENIIQSNTNQQQTTTSLHYYLNATDKKLKQMLKAAFVGGEDILKWCTSKENLHYLREHTRLLDRVYYFKLEQDLWQNYIVYGETYHCWTSSLSNTIIQQNQVTSDYQQSLKSTEKYQHKIKQQLQEAEEHVEKHALLLKNYQQQDSMVIDEQRLWAAILAIVRKGQYKLSQKYEHRKLLYKTSAKDHHCIKVCYDCEPTQDEITSMQIIWQATINECKSQEEVDILKQHLYIKRLPKSFDYLDESYSKIENKLARPIYNDNTRTTMSARHRKIIAQNKCDLMKLYINMAEAAVRGYRQYGEDEKQNLINRMIKDPSRQVYIERFIKAIEERQKHIRQHTQYQTQRHIHFFYRRSDDHRTHWHRRSSYRLNLYWDILPSSPIIEVFTRLTSEQLALLARGPKYVPPCQIQFYRQETKEKIIEQEHKIIIDKITEFFYQNCYSISEKRIQDFSIDIKNLLQRLYAKKLSRKLYIRAKRERKLIINIRRYLRQNQQVTLRRTDKSRVFHLGDANDYQSKVHQYMQETEAYEQITSGISPLASNLEQVISLLNRLYNAQKPLITKKQYDAMYPKLDHTELAHLYFLPKPHKIGTPLRPIVASIHAPAMLVSIYLDNRLRPLFNRVARQTTYISSTDVVQQLEKHQAQGHLLSTTNFITADVKNLYTMIPRGGALDALNRFCVKHSKEYEMANLNVNTIIRLACLVLETNCFVFDNKYYKQIRGGAMGSPFTMTLANIYMYEWEQSFIQYQQTRNELYGRYIDDIFMTSNESIEKIQELLESEDKKDPNIRINYTIQQSVEFLDVFIENIQGKLKTSVFRKPAAEPYILPYTSDHPRHIHSNTIYTALLRAIRLCSDVDTFNQERLNIEIVLLLNGHPPKFIKRHFQQFFKKNNVTSIYKDLHEETYQQFHKKLLNECQVNDPSSEQQQPQQQQSNKKKTDQKDTGKPVKKERQLIIHCTYESGPLKTFNRDFRTIWKKHFCYTNSTLSNVHVILGTRTNKTLDQLLVEKKPSRTLLTLKDDMPQSTTTWITKYKIMF</sequence>
<protein>
    <recommendedName>
        <fullName evidence="3">Reverse transcriptase domain-containing protein</fullName>
    </recommendedName>
</protein>
<dbReference type="PANTHER" id="PTHR21301">
    <property type="entry name" value="REVERSE TRANSCRIPTASE"/>
    <property type="match status" value="1"/>
</dbReference>
<feature type="coiled-coil region" evidence="1">
    <location>
        <begin position="269"/>
        <end position="303"/>
    </location>
</feature>
<dbReference type="Proteomes" id="UP000663842">
    <property type="component" value="Unassembled WGS sequence"/>
</dbReference>
<dbReference type="Pfam" id="PF26215">
    <property type="entry name" value="HTH_animal"/>
    <property type="match status" value="1"/>
</dbReference>
<dbReference type="AlphaFoldDB" id="A0A816Y1K1"/>
<feature type="region of interest" description="Disordered" evidence="2">
    <location>
        <begin position="1"/>
        <end position="20"/>
    </location>
</feature>
<organism evidence="4 6">
    <name type="scientific">Rotaria magnacalcarata</name>
    <dbReference type="NCBI Taxonomy" id="392030"/>
    <lineage>
        <taxon>Eukaryota</taxon>
        <taxon>Metazoa</taxon>
        <taxon>Spiralia</taxon>
        <taxon>Gnathifera</taxon>
        <taxon>Rotifera</taxon>
        <taxon>Eurotatoria</taxon>
        <taxon>Bdelloidea</taxon>
        <taxon>Philodinida</taxon>
        <taxon>Philodinidae</taxon>
        <taxon>Rotaria</taxon>
    </lineage>
</organism>
<proteinExistence type="predicted"/>
<feature type="compositionally biased region" description="Polar residues" evidence="2">
    <location>
        <begin position="1"/>
        <end position="19"/>
    </location>
</feature>
<name>A0A816Y1K1_9BILA</name>
<dbReference type="InterPro" id="IPR000477">
    <property type="entry name" value="RT_dom"/>
</dbReference>
<dbReference type="Proteomes" id="UP000663887">
    <property type="component" value="Unassembled WGS sequence"/>
</dbReference>
<feature type="compositionally biased region" description="Low complexity" evidence="2">
    <location>
        <begin position="160"/>
        <end position="169"/>
    </location>
</feature>
<evidence type="ECO:0000256" key="1">
    <source>
        <dbReference type="SAM" id="Coils"/>
    </source>
</evidence>
<accession>A0A816Y1K1</accession>
<dbReference type="PROSITE" id="PS50878">
    <property type="entry name" value="RT_POL"/>
    <property type="match status" value="1"/>
</dbReference>
<dbReference type="EMBL" id="CAJOBF010005176">
    <property type="protein sequence ID" value="CAF4166468.1"/>
    <property type="molecule type" value="Genomic_DNA"/>
</dbReference>
<feature type="region of interest" description="Disordered" evidence="2">
    <location>
        <begin position="1074"/>
        <end position="1104"/>
    </location>
</feature>